<evidence type="ECO:0000313" key="2">
    <source>
        <dbReference type="EMBL" id="HIY68678.1"/>
    </source>
</evidence>
<dbReference type="AlphaFoldDB" id="A0A9D1YZN6"/>
<evidence type="ECO:0000256" key="1">
    <source>
        <dbReference type="SAM" id="Coils"/>
    </source>
</evidence>
<name>A0A9D1YZN6_9BACT</name>
<gene>
    <name evidence="2" type="ORF">H9828_04610</name>
</gene>
<evidence type="ECO:0000313" key="3">
    <source>
        <dbReference type="Proteomes" id="UP000886844"/>
    </source>
</evidence>
<comment type="caution">
    <text evidence="2">The sequence shown here is derived from an EMBL/GenBank/DDBJ whole genome shotgun (WGS) entry which is preliminary data.</text>
</comment>
<organism evidence="2 3">
    <name type="scientific">Candidatus Alistipes intestinigallinarum</name>
    <dbReference type="NCBI Taxonomy" id="2838440"/>
    <lineage>
        <taxon>Bacteria</taxon>
        <taxon>Pseudomonadati</taxon>
        <taxon>Bacteroidota</taxon>
        <taxon>Bacteroidia</taxon>
        <taxon>Bacteroidales</taxon>
        <taxon>Rikenellaceae</taxon>
        <taxon>Alistipes</taxon>
    </lineage>
</organism>
<proteinExistence type="predicted"/>
<accession>A0A9D1YZN6</accession>
<protein>
    <submittedName>
        <fullName evidence="2">Uncharacterized protein</fullName>
    </submittedName>
</protein>
<sequence length="307" mass="34839">MAYIDCVVDTKPMAQEIDSVSNHIKGTTAAVVGMQAAVIRAEEEASNHVCENVNRGFYTLIHSQISQKIAKLRSEVDSHLMQLNQQRKQLLAIKSRMERDYNMISARYLKLFNGLNQNLQQRIFELDKPTIEFAVKDVDKITNRTRLLPGAVPVAQLESLEMSQRILASNIKYRGLSVINSMKRFLRDMYAQKRLTDRILLPEQTVTEHAVMAIPVLICESNYDKYDNRRLDIIVAQTGLSDEARARIQNTVGESVHTLPWSVGEAPSAEISSEFNRFLAASQASPRVKETATRLFMIHGYQTVKTR</sequence>
<reference evidence="2" key="2">
    <citation type="submission" date="2021-04" db="EMBL/GenBank/DDBJ databases">
        <authorList>
            <person name="Gilroy R."/>
        </authorList>
    </citation>
    <scope>NUCLEOTIDE SEQUENCE</scope>
    <source>
        <strain evidence="2">5134</strain>
    </source>
</reference>
<keyword evidence="1" id="KW-0175">Coiled coil</keyword>
<reference evidence="2" key="1">
    <citation type="journal article" date="2021" name="PeerJ">
        <title>Extensive microbial diversity within the chicken gut microbiome revealed by metagenomics and culture.</title>
        <authorList>
            <person name="Gilroy R."/>
            <person name="Ravi A."/>
            <person name="Getino M."/>
            <person name="Pursley I."/>
            <person name="Horton D.L."/>
            <person name="Alikhan N.F."/>
            <person name="Baker D."/>
            <person name="Gharbi K."/>
            <person name="Hall N."/>
            <person name="Watson M."/>
            <person name="Adriaenssens E.M."/>
            <person name="Foster-Nyarko E."/>
            <person name="Jarju S."/>
            <person name="Secka A."/>
            <person name="Antonio M."/>
            <person name="Oren A."/>
            <person name="Chaudhuri R.R."/>
            <person name="La Ragione R."/>
            <person name="Hildebrand F."/>
            <person name="Pallen M.J."/>
        </authorList>
    </citation>
    <scope>NUCLEOTIDE SEQUENCE</scope>
    <source>
        <strain evidence="2">5134</strain>
    </source>
</reference>
<dbReference type="EMBL" id="DXDA01000037">
    <property type="protein sequence ID" value="HIY68678.1"/>
    <property type="molecule type" value="Genomic_DNA"/>
</dbReference>
<dbReference type="Proteomes" id="UP000886844">
    <property type="component" value="Unassembled WGS sequence"/>
</dbReference>
<feature type="coiled-coil region" evidence="1">
    <location>
        <begin position="69"/>
        <end position="100"/>
    </location>
</feature>